<dbReference type="AlphaFoldDB" id="A0A0U3FLM2"/>
<evidence type="ECO:0000313" key="4">
    <source>
        <dbReference type="Proteomes" id="UP000065473"/>
    </source>
</evidence>
<protein>
    <submittedName>
        <fullName evidence="1">Uncharacterized protein</fullName>
    </submittedName>
</protein>
<gene>
    <name evidence="1" type="ORF">ATY89_01265</name>
    <name evidence="2" type="ORF">ATZ20_04300</name>
</gene>
<dbReference type="PaxDb" id="1435377-SUSAZ_04815"/>
<proteinExistence type="predicted"/>
<reference evidence="3 4" key="1">
    <citation type="submission" date="2015-12" db="EMBL/GenBank/DDBJ databases">
        <title>A stable core within a dynamic pangenome in Sulfolobus acidocaldarius.</title>
        <authorList>
            <person name="Anderson R."/>
            <person name="Kouris A."/>
            <person name="Seward C."/>
            <person name="Campbell K."/>
            <person name="Whitaker R."/>
        </authorList>
    </citation>
    <scope>NUCLEOTIDE SEQUENCE [LARGE SCALE GENOMIC DNA]</scope>
    <source>
        <strain evidence="1 4">GG12-C01-09</strain>
        <strain evidence="2 3">NG05B_CO5_07</strain>
    </source>
</reference>
<evidence type="ECO:0000313" key="2">
    <source>
        <dbReference type="EMBL" id="ALU31436.1"/>
    </source>
</evidence>
<evidence type="ECO:0000313" key="1">
    <source>
        <dbReference type="EMBL" id="ALU28718.1"/>
    </source>
</evidence>
<sequence>MASGTYIINHEDKAIVFTGNYTAIFEKNVVRGKIEIPQGLKAEFEGKTEKLPSKVQEAHDIIKSLFVSPPLNVKLGYIVEAENDKVKLRAWGIIINDVKSLFNRLSEMKIFPVDFNALSLKYSLPIKVIKDIIEKKPFEFEDEVYKEFLKKFGSMLPRVEDFKNFRIIINVSKEYGTVILLFNGNIIYSSKINYSTVSHYLLLSPRELIEELVFSIEGLVNLLGKAKSDLVLPGVVEGKLNQDVFQIRSVNEELSLPVKSVEEVSNFVQKLRKEIFNSFTS</sequence>
<organism evidence="1 4">
    <name type="scientific">Sulfolobus acidocaldarius</name>
    <dbReference type="NCBI Taxonomy" id="2285"/>
    <lineage>
        <taxon>Archaea</taxon>
        <taxon>Thermoproteota</taxon>
        <taxon>Thermoprotei</taxon>
        <taxon>Sulfolobales</taxon>
        <taxon>Sulfolobaceae</taxon>
        <taxon>Sulfolobus</taxon>
    </lineage>
</organism>
<dbReference type="RefSeq" id="WP_011277898.1">
    <property type="nucleotide sequence ID" value="NZ_BHWZ01000002.1"/>
</dbReference>
<evidence type="ECO:0000313" key="3">
    <source>
        <dbReference type="Proteomes" id="UP000060043"/>
    </source>
</evidence>
<dbReference type="OrthoDB" id="39116at2157"/>
<dbReference type="STRING" id="1435377.SUSAZ_04815"/>
<name>A0A0U3FLM2_9CREN</name>
<dbReference type="OMA" id="AWGITIN"/>
<accession>A0A0U3FLM2</accession>
<dbReference type="GeneID" id="14551548"/>
<dbReference type="Proteomes" id="UP000065473">
    <property type="component" value="Chromosome"/>
</dbReference>
<dbReference type="EMBL" id="CP013694">
    <property type="protein sequence ID" value="ALU28718.1"/>
    <property type="molecule type" value="Genomic_DNA"/>
</dbReference>
<dbReference type="Proteomes" id="UP000060043">
    <property type="component" value="Chromosome"/>
</dbReference>
<dbReference type="EMBL" id="CP013695">
    <property type="protein sequence ID" value="ALU31436.1"/>
    <property type="molecule type" value="Genomic_DNA"/>
</dbReference>